<evidence type="ECO:0000256" key="7">
    <source>
        <dbReference type="ARBA" id="ARBA00023027"/>
    </source>
</evidence>
<keyword evidence="4" id="KW-0560">Oxidoreductase</keyword>
<sequence length="448" mass="51123">MTAMDKTPDAKSAVPDSLQNFVVKESYYDPAFVQREYARLWPRTWQMACREEELARVGDYVTYDIGAESVIVVRSDAETINAFHNVCLHRGRRLVEGSGNMANFPCRFHGWRWSIGGKIENVTQKEDWCGTLDHDDLSLPAIQVDTWGGFVFVNFDPQAQPLREYLGGAADALDPFRIDTMRYRWRKWLKMPCNWKVALEAFNEGYHVAITHYPLNRFGQSQFASRAEGIHGTFYADTSNMLAASNGRAKARKMPPGADIAATMAGFHAYLKKAIDSNSSDSIRYAAQVLPTMVTPEMEPGDIITKLMETAAAIDAKRGVPWPPITAEQYQAGGIDWHIFPNMVLLPMATNCLGYRARPWENDPDWCIFEVYQLERMPEHEIPRTENLRNDDIYDYDFWGEILLQDFQQMEATHKGLKSSGFPGSRLNPKQETTLNNFHRVYNEYLGT</sequence>
<keyword evidence="7" id="KW-0520">NAD</keyword>
<dbReference type="CDD" id="cd03469">
    <property type="entry name" value="Rieske_RO_Alpha_N"/>
    <property type="match status" value="1"/>
</dbReference>
<gene>
    <name evidence="9" type="ORF">ACFOD9_00280</name>
</gene>
<dbReference type="SUPFAM" id="SSF55961">
    <property type="entry name" value="Bet v1-like"/>
    <property type="match status" value="1"/>
</dbReference>
<reference evidence="10" key="1">
    <citation type="journal article" date="2019" name="Int. J. Syst. Evol. Microbiol.">
        <title>The Global Catalogue of Microorganisms (GCM) 10K type strain sequencing project: providing services to taxonomists for standard genome sequencing and annotation.</title>
        <authorList>
            <consortium name="The Broad Institute Genomics Platform"/>
            <consortium name="The Broad Institute Genome Sequencing Center for Infectious Disease"/>
            <person name="Wu L."/>
            <person name="Ma J."/>
        </authorList>
    </citation>
    <scope>NUCLEOTIDE SEQUENCE [LARGE SCALE GENOMIC DNA]</scope>
    <source>
        <strain evidence="10">KCTC 42984</strain>
    </source>
</reference>
<organism evidence="9 10">
    <name type="scientific">Novosphingobium bradum</name>
    <dbReference type="NCBI Taxonomy" id="1737444"/>
    <lineage>
        <taxon>Bacteria</taxon>
        <taxon>Pseudomonadati</taxon>
        <taxon>Pseudomonadota</taxon>
        <taxon>Alphaproteobacteria</taxon>
        <taxon>Sphingomonadales</taxon>
        <taxon>Sphingomonadaceae</taxon>
        <taxon>Novosphingobium</taxon>
    </lineage>
</organism>
<keyword evidence="5" id="KW-0408">Iron</keyword>
<protein>
    <submittedName>
        <fullName evidence="9">SRPBCC family protein</fullName>
    </submittedName>
</protein>
<dbReference type="InterPro" id="IPR015881">
    <property type="entry name" value="ARHD_Rieske_2Fe_2S"/>
</dbReference>
<proteinExistence type="predicted"/>
<dbReference type="InterPro" id="IPR017941">
    <property type="entry name" value="Rieske_2Fe-2S"/>
</dbReference>
<dbReference type="Pfam" id="PF00848">
    <property type="entry name" value="Ring_hydroxyl_A"/>
    <property type="match status" value="1"/>
</dbReference>
<evidence type="ECO:0000313" key="9">
    <source>
        <dbReference type="EMBL" id="MFC3172677.1"/>
    </source>
</evidence>
<evidence type="ECO:0000256" key="4">
    <source>
        <dbReference type="ARBA" id="ARBA00023002"/>
    </source>
</evidence>
<dbReference type="EMBL" id="JBHRTQ010000001">
    <property type="protein sequence ID" value="MFC3172677.1"/>
    <property type="molecule type" value="Genomic_DNA"/>
</dbReference>
<dbReference type="Gene3D" id="2.102.10.10">
    <property type="entry name" value="Rieske [2Fe-2S] iron-sulphur domain"/>
    <property type="match status" value="1"/>
</dbReference>
<accession>A0ABV7IR42</accession>
<dbReference type="PROSITE" id="PS51296">
    <property type="entry name" value="RIESKE"/>
    <property type="match status" value="1"/>
</dbReference>
<dbReference type="PANTHER" id="PTHR43756:SF5">
    <property type="entry name" value="CHOLINE MONOOXYGENASE, CHLOROPLASTIC"/>
    <property type="match status" value="1"/>
</dbReference>
<evidence type="ECO:0000259" key="8">
    <source>
        <dbReference type="PROSITE" id="PS51296"/>
    </source>
</evidence>
<keyword evidence="6" id="KW-0411">Iron-sulfur</keyword>
<dbReference type="Gene3D" id="3.90.380.10">
    <property type="entry name" value="Naphthalene 1,2-dioxygenase Alpha Subunit, Chain A, domain 1"/>
    <property type="match status" value="1"/>
</dbReference>
<dbReference type="Proteomes" id="UP001595604">
    <property type="component" value="Unassembled WGS sequence"/>
</dbReference>
<dbReference type="InterPro" id="IPR001663">
    <property type="entry name" value="Rng_hydr_dOase-A"/>
</dbReference>
<dbReference type="PROSITE" id="PS00570">
    <property type="entry name" value="RING_HYDROXYL_ALPHA"/>
    <property type="match status" value="1"/>
</dbReference>
<evidence type="ECO:0000256" key="3">
    <source>
        <dbReference type="ARBA" id="ARBA00022723"/>
    </source>
</evidence>
<dbReference type="PRINTS" id="PR00090">
    <property type="entry name" value="RNGDIOXGNASE"/>
</dbReference>
<feature type="domain" description="Rieske" evidence="8">
    <location>
        <begin position="45"/>
        <end position="153"/>
    </location>
</feature>
<evidence type="ECO:0000256" key="1">
    <source>
        <dbReference type="ARBA" id="ARBA00001962"/>
    </source>
</evidence>
<dbReference type="InterPro" id="IPR015879">
    <property type="entry name" value="Ring_hydroxy_dOase_asu_C_dom"/>
</dbReference>
<name>A0ABV7IR42_9SPHN</name>
<dbReference type="RefSeq" id="WP_379508074.1">
    <property type="nucleotide sequence ID" value="NZ_JBHRTQ010000001.1"/>
</dbReference>
<evidence type="ECO:0000256" key="6">
    <source>
        <dbReference type="ARBA" id="ARBA00023014"/>
    </source>
</evidence>
<evidence type="ECO:0000256" key="5">
    <source>
        <dbReference type="ARBA" id="ARBA00023004"/>
    </source>
</evidence>
<dbReference type="SUPFAM" id="SSF50022">
    <property type="entry name" value="ISP domain"/>
    <property type="match status" value="1"/>
</dbReference>
<evidence type="ECO:0000256" key="2">
    <source>
        <dbReference type="ARBA" id="ARBA00022714"/>
    </source>
</evidence>
<dbReference type="Pfam" id="PF00355">
    <property type="entry name" value="Rieske"/>
    <property type="match status" value="1"/>
</dbReference>
<keyword evidence="3" id="KW-0479">Metal-binding</keyword>
<keyword evidence="10" id="KW-1185">Reference proteome</keyword>
<comment type="caution">
    <text evidence="9">The sequence shown here is derived from an EMBL/GenBank/DDBJ whole genome shotgun (WGS) entry which is preliminary data.</text>
</comment>
<dbReference type="InterPro" id="IPR036922">
    <property type="entry name" value="Rieske_2Fe-2S_sf"/>
</dbReference>
<comment type="cofactor">
    <cofactor evidence="1">
        <name>Fe cation</name>
        <dbReference type="ChEBI" id="CHEBI:24875"/>
    </cofactor>
</comment>
<dbReference type="PANTHER" id="PTHR43756">
    <property type="entry name" value="CHOLINE MONOOXYGENASE, CHLOROPLASTIC"/>
    <property type="match status" value="1"/>
</dbReference>
<evidence type="ECO:0000313" key="10">
    <source>
        <dbReference type="Proteomes" id="UP001595604"/>
    </source>
</evidence>
<keyword evidence="2" id="KW-0001">2Fe-2S</keyword>